<name>A0A2P2KUQ1_RHIMU</name>
<accession>A0A2P2KUQ1</accession>
<evidence type="ECO:0000256" key="1">
    <source>
        <dbReference type="SAM" id="Phobius"/>
    </source>
</evidence>
<reference evidence="2" key="1">
    <citation type="submission" date="2018-02" db="EMBL/GenBank/DDBJ databases">
        <title>Rhizophora mucronata_Transcriptome.</title>
        <authorList>
            <person name="Meera S.P."/>
            <person name="Sreeshan A."/>
            <person name="Augustine A."/>
        </authorList>
    </citation>
    <scope>NUCLEOTIDE SEQUENCE</scope>
    <source>
        <tissue evidence="2">Leaf</tissue>
    </source>
</reference>
<feature type="transmembrane region" description="Helical" evidence="1">
    <location>
        <begin position="12"/>
        <end position="31"/>
    </location>
</feature>
<sequence length="66" mass="7506">MANVLKRLATSVSVWVTLLSALIAVFIRFRLPFKPNNISLQQQQVCFHLTHPFLLLSQLISISLTQ</sequence>
<protein>
    <submittedName>
        <fullName evidence="2">Uncharacterized protein</fullName>
    </submittedName>
</protein>
<dbReference type="EMBL" id="GGEC01028954">
    <property type="protein sequence ID" value="MBX09438.1"/>
    <property type="molecule type" value="Transcribed_RNA"/>
</dbReference>
<keyword evidence="1" id="KW-1133">Transmembrane helix</keyword>
<keyword evidence="1" id="KW-0472">Membrane</keyword>
<keyword evidence="1" id="KW-0812">Transmembrane</keyword>
<proteinExistence type="predicted"/>
<dbReference type="AlphaFoldDB" id="A0A2P2KUQ1"/>
<organism evidence="2">
    <name type="scientific">Rhizophora mucronata</name>
    <name type="common">Asiatic mangrove</name>
    <dbReference type="NCBI Taxonomy" id="61149"/>
    <lineage>
        <taxon>Eukaryota</taxon>
        <taxon>Viridiplantae</taxon>
        <taxon>Streptophyta</taxon>
        <taxon>Embryophyta</taxon>
        <taxon>Tracheophyta</taxon>
        <taxon>Spermatophyta</taxon>
        <taxon>Magnoliopsida</taxon>
        <taxon>eudicotyledons</taxon>
        <taxon>Gunneridae</taxon>
        <taxon>Pentapetalae</taxon>
        <taxon>rosids</taxon>
        <taxon>fabids</taxon>
        <taxon>Malpighiales</taxon>
        <taxon>Rhizophoraceae</taxon>
        <taxon>Rhizophora</taxon>
    </lineage>
</organism>
<evidence type="ECO:0000313" key="2">
    <source>
        <dbReference type="EMBL" id="MBX09438.1"/>
    </source>
</evidence>